<name>A0ABT2YGS1_9BURK</name>
<dbReference type="PANTHER" id="PTHR42881:SF13">
    <property type="entry name" value="PROLYL ENDOPEPTIDASE"/>
    <property type="match status" value="1"/>
</dbReference>
<dbReference type="PRINTS" id="PR00862">
    <property type="entry name" value="PROLIGOPTASE"/>
</dbReference>
<dbReference type="InterPro" id="IPR029058">
    <property type="entry name" value="AB_hydrolase_fold"/>
</dbReference>
<organism evidence="6 7">
    <name type="scientific">Roseateles oligotrophus</name>
    <dbReference type="NCBI Taxonomy" id="1769250"/>
    <lineage>
        <taxon>Bacteria</taxon>
        <taxon>Pseudomonadati</taxon>
        <taxon>Pseudomonadota</taxon>
        <taxon>Betaproteobacteria</taxon>
        <taxon>Burkholderiales</taxon>
        <taxon>Sphaerotilaceae</taxon>
        <taxon>Roseateles</taxon>
    </lineage>
</organism>
<dbReference type="InterPro" id="IPR023302">
    <property type="entry name" value="Pept_S9A_N"/>
</dbReference>
<reference evidence="6 7" key="1">
    <citation type="submission" date="2021-11" db="EMBL/GenBank/DDBJ databases">
        <authorList>
            <person name="Liang Q."/>
            <person name="Mou H."/>
            <person name="Liu Z."/>
        </authorList>
    </citation>
    <scope>NUCLEOTIDE SEQUENCE [LARGE SCALE GENOMIC DNA]</scope>
    <source>
        <strain evidence="6 7">CHU3</strain>
    </source>
</reference>
<comment type="caution">
    <text evidence="6">The sequence shown here is derived from an EMBL/GenBank/DDBJ whole genome shotgun (WGS) entry which is preliminary data.</text>
</comment>
<evidence type="ECO:0000256" key="1">
    <source>
        <dbReference type="ARBA" id="ARBA00022670"/>
    </source>
</evidence>
<dbReference type="InterPro" id="IPR051167">
    <property type="entry name" value="Prolyl_oligopep/macrocyclase"/>
</dbReference>
<feature type="domain" description="Peptidase S9 prolyl oligopeptidase catalytic" evidence="4">
    <location>
        <begin position="487"/>
        <end position="689"/>
    </location>
</feature>
<dbReference type="SUPFAM" id="SSF53474">
    <property type="entry name" value="alpha/beta-Hydrolases"/>
    <property type="match status" value="1"/>
</dbReference>
<dbReference type="EMBL" id="JAJIRN010000006">
    <property type="protein sequence ID" value="MCV2369248.1"/>
    <property type="molecule type" value="Genomic_DNA"/>
</dbReference>
<keyword evidence="1" id="KW-0645">Protease</keyword>
<keyword evidence="3" id="KW-0720">Serine protease</keyword>
<dbReference type="InterPro" id="IPR001375">
    <property type="entry name" value="Peptidase_S9_cat"/>
</dbReference>
<keyword evidence="2" id="KW-0378">Hydrolase</keyword>
<evidence type="ECO:0000259" key="4">
    <source>
        <dbReference type="Pfam" id="PF00326"/>
    </source>
</evidence>
<gene>
    <name evidence="6" type="ORF">LNV07_14275</name>
</gene>
<sequence>MSNAQAPDQAKPSEDPFLWLEEVQGERALEWVRGRNASTLKQLQARSEYAGLRQDFLEVLNASDRIPQVQRFGTWLYNLWQDEAHKRGLWRRTSLSEYAKPAPAWETVLDLDALGQAEGENWVFGGAKCLAPDYRLCLLSLSRGGADASVVREFDTQAKRFVEGGFSLPEAKSEVEWIAADAIYVGSDFGPGSMTDSGYPRVIKRWQRGQPLAEATMVFEGEAKDVAVSVHVDHTPGFARTTFSRALDFYNQQSFLLQAGKLVKLDLPSDMQQQFWGARLLLQPRSDWQVGGQTFAAGSLLLSDAAGFLKGKRKFQVLFSPTRTRSLAGYTLTRSHVILNISDNVASRLEEWSFEKAKPTHRLIKAPFPGTLHLASLYDSELKQDDLADRYLLNYTDFLTPDALFLAQAGSDQRQVLKSRTPQFPAEGMKAEQFFARSADGTQVPYFVVWPAGAKADGQNPTLLYGYGGFESSLQPWYSAGFGRAWYGRGGVLVLANIRGGGEFGPAWHQAAVKANKQRSYDDFIAVAEDLIKRKISSPHHLGIMGGSNGGLLVGATFVQRPELFNAVVCQVPLLDMRRYHQLLAGASWMAEYGDPDRADEWAFISKYSPYQNVKAGVKYPKVLFTTSTRDDRVHPGHARKMAARMESQGHDLLYFENIEGGHGGAADNEQRATLQALEYSYLWQQLGRQQK</sequence>
<evidence type="ECO:0000256" key="3">
    <source>
        <dbReference type="ARBA" id="ARBA00022825"/>
    </source>
</evidence>
<evidence type="ECO:0000259" key="5">
    <source>
        <dbReference type="Pfam" id="PF02897"/>
    </source>
</evidence>
<proteinExistence type="predicted"/>
<dbReference type="Pfam" id="PF02897">
    <property type="entry name" value="Peptidase_S9_N"/>
    <property type="match status" value="1"/>
</dbReference>
<evidence type="ECO:0000313" key="7">
    <source>
        <dbReference type="Proteomes" id="UP001209701"/>
    </source>
</evidence>
<dbReference type="PANTHER" id="PTHR42881">
    <property type="entry name" value="PROLYL ENDOPEPTIDASE"/>
    <property type="match status" value="1"/>
</dbReference>
<dbReference type="Gene3D" id="2.130.10.120">
    <property type="entry name" value="Prolyl oligopeptidase, N-terminal domain"/>
    <property type="match status" value="1"/>
</dbReference>
<dbReference type="Gene3D" id="3.40.50.1820">
    <property type="entry name" value="alpha/beta hydrolase"/>
    <property type="match status" value="1"/>
</dbReference>
<feature type="domain" description="Peptidase S9A N-terminal" evidence="5">
    <location>
        <begin position="13"/>
        <end position="420"/>
    </location>
</feature>
<dbReference type="SUPFAM" id="SSF50993">
    <property type="entry name" value="Peptidase/esterase 'gauge' domain"/>
    <property type="match status" value="1"/>
</dbReference>
<protein>
    <submittedName>
        <fullName evidence="6">Prolyl oligopeptidase family serine peptidase</fullName>
    </submittedName>
</protein>
<evidence type="ECO:0000313" key="6">
    <source>
        <dbReference type="EMBL" id="MCV2369248.1"/>
    </source>
</evidence>
<dbReference type="RefSeq" id="WP_263571842.1">
    <property type="nucleotide sequence ID" value="NZ_JAJIRN010000006.1"/>
</dbReference>
<dbReference type="InterPro" id="IPR002470">
    <property type="entry name" value="Peptidase_S9A"/>
</dbReference>
<keyword evidence="7" id="KW-1185">Reference proteome</keyword>
<accession>A0ABT2YGS1</accession>
<evidence type="ECO:0000256" key="2">
    <source>
        <dbReference type="ARBA" id="ARBA00022801"/>
    </source>
</evidence>
<dbReference type="Proteomes" id="UP001209701">
    <property type="component" value="Unassembled WGS sequence"/>
</dbReference>
<dbReference type="Pfam" id="PF00326">
    <property type="entry name" value="Peptidase_S9"/>
    <property type="match status" value="1"/>
</dbReference>